<dbReference type="SUPFAM" id="SSF48295">
    <property type="entry name" value="TrpR-like"/>
    <property type="match status" value="1"/>
</dbReference>
<feature type="region of interest" description="Disordered" evidence="3">
    <location>
        <begin position="114"/>
        <end position="133"/>
    </location>
</feature>
<evidence type="ECO:0000313" key="6">
    <source>
        <dbReference type="Proteomes" id="UP000260680"/>
    </source>
</evidence>
<evidence type="ECO:0000256" key="2">
    <source>
        <dbReference type="SAM" id="Coils"/>
    </source>
</evidence>
<dbReference type="SUPFAM" id="SSF53098">
    <property type="entry name" value="Ribonuclease H-like"/>
    <property type="match status" value="1"/>
</dbReference>
<evidence type="ECO:0000259" key="4">
    <source>
        <dbReference type="PROSITE" id="PS50994"/>
    </source>
</evidence>
<dbReference type="InterPro" id="IPR050900">
    <property type="entry name" value="Transposase_IS3/IS150/IS904"/>
</dbReference>
<accession>A0A3E2N3U7</accession>
<dbReference type="InterPro" id="IPR001584">
    <property type="entry name" value="Integrase_cat-core"/>
</dbReference>
<dbReference type="PANTHER" id="PTHR46889">
    <property type="entry name" value="TRANSPOSASE INSF FOR INSERTION SEQUENCE IS3B-RELATED"/>
    <property type="match status" value="1"/>
</dbReference>
<sequence length="470" mass="55741">MAKYSYEFKLQVVQAYLEGEGGYRYLSKKYGVPSKRDIEKWVFAYKAFGKDGLMRSRKNESYSFEFKLHVVELYLTTEVSYQELALSVGINNPPLIARWVNDHRIAGPDALKLKSKGRKKKLNKAKDKSPLLNDKQNSDLEYLKQLEDENLKLRIENAYLKELRRLRLEEEALLKKQRESSTASEENFKLKDILAVTGFPKATYMYWRKLFDRENPNEKLEQKILNIRKKNKDFGYRRIYGELRKQGLIVNKKCVQRIVQKLGIQVTSFTRKSRKYSSYKGKVGKTAPNRIHRRFETHIPHQKITTDTSEFKYYEIDDKGRMIIKKLYLDPFMDLCNREIISYGISQCPSAENIMKALNAAIEITSDCKYRRTFHSDQGWAYQMKAYVHALKEKRIFQSMSRKGNCHDNSVMENFFGIMKQEMYYGETYYSYEELKISIEKYIKYYNEQRIKEKLGWMSPVEYRLNLLAA</sequence>
<dbReference type="Proteomes" id="UP000260680">
    <property type="component" value="Unassembled WGS sequence"/>
</dbReference>
<dbReference type="Pfam" id="PF13518">
    <property type="entry name" value="HTH_28"/>
    <property type="match status" value="1"/>
</dbReference>
<evidence type="ECO:0000256" key="1">
    <source>
        <dbReference type="ARBA" id="ARBA00002286"/>
    </source>
</evidence>
<dbReference type="OrthoDB" id="9775203at2"/>
<dbReference type="InterPro" id="IPR048020">
    <property type="entry name" value="Transpos_IS3"/>
</dbReference>
<reference evidence="5 6" key="1">
    <citation type="submission" date="2018-07" db="EMBL/GenBank/DDBJ databases">
        <title>New species, Clostridium PI-S10-A1B.</title>
        <authorList>
            <person name="Krishna G."/>
            <person name="Summeta K."/>
            <person name="Shikha S."/>
            <person name="Prabhu P.B."/>
            <person name="Suresh K."/>
        </authorList>
    </citation>
    <scope>NUCLEOTIDE SEQUENCE [LARGE SCALE GENOMIC DNA]</scope>
    <source>
        <strain evidence="5 6">PI-S10-A1B</strain>
    </source>
</reference>
<feature type="domain" description="Integrase catalytic" evidence="4">
    <location>
        <begin position="296"/>
        <end position="468"/>
    </location>
</feature>
<protein>
    <submittedName>
        <fullName evidence="5">IS3 family transposase</fullName>
    </submittedName>
</protein>
<dbReference type="AlphaFoldDB" id="A0A3E2N3U7"/>
<dbReference type="InterPro" id="IPR002514">
    <property type="entry name" value="Transposase_8"/>
</dbReference>
<dbReference type="GO" id="GO:0015074">
    <property type="term" value="P:DNA integration"/>
    <property type="evidence" value="ECO:0007669"/>
    <property type="project" value="InterPro"/>
</dbReference>
<proteinExistence type="predicted"/>
<dbReference type="InterPro" id="IPR036388">
    <property type="entry name" value="WH-like_DNA-bd_sf"/>
</dbReference>
<feature type="coiled-coil region" evidence="2">
    <location>
        <begin position="143"/>
        <end position="180"/>
    </location>
</feature>
<dbReference type="Pfam" id="PF13333">
    <property type="entry name" value="rve_2"/>
    <property type="match status" value="1"/>
</dbReference>
<dbReference type="SUPFAM" id="SSF46689">
    <property type="entry name" value="Homeodomain-like"/>
    <property type="match status" value="1"/>
</dbReference>
<dbReference type="InterPro" id="IPR012337">
    <property type="entry name" value="RNaseH-like_sf"/>
</dbReference>
<dbReference type="EMBL" id="QOHO01000130">
    <property type="protein sequence ID" value="RFZ75646.1"/>
    <property type="molecule type" value="Genomic_DNA"/>
</dbReference>
<dbReference type="PANTHER" id="PTHR46889:SF4">
    <property type="entry name" value="TRANSPOSASE INSO FOR INSERTION SEQUENCE ELEMENT IS911B-RELATED"/>
    <property type="match status" value="1"/>
</dbReference>
<dbReference type="InterPro" id="IPR055247">
    <property type="entry name" value="InsJ-like_HTH"/>
</dbReference>
<dbReference type="Gene3D" id="1.10.10.10">
    <property type="entry name" value="Winged helix-like DNA-binding domain superfamily/Winged helix DNA-binding domain"/>
    <property type="match status" value="1"/>
</dbReference>
<keyword evidence="2" id="KW-0175">Coiled coil</keyword>
<gene>
    <name evidence="5" type="ORF">DS742_27880</name>
</gene>
<dbReference type="GO" id="GO:0043565">
    <property type="term" value="F:sequence-specific DNA binding"/>
    <property type="evidence" value="ECO:0007669"/>
    <property type="project" value="InterPro"/>
</dbReference>
<feature type="compositionally biased region" description="Basic residues" evidence="3">
    <location>
        <begin position="114"/>
        <end position="123"/>
    </location>
</feature>
<name>A0A3E2N3U7_9FIRM</name>
<dbReference type="InterPro" id="IPR009057">
    <property type="entry name" value="Homeodomain-like_sf"/>
</dbReference>
<evidence type="ECO:0000313" key="5">
    <source>
        <dbReference type="EMBL" id="RFZ75646.1"/>
    </source>
</evidence>
<dbReference type="InterPro" id="IPR025948">
    <property type="entry name" value="HTH-like_dom"/>
</dbReference>
<dbReference type="Pfam" id="PF13276">
    <property type="entry name" value="HTH_21"/>
    <property type="match status" value="1"/>
</dbReference>
<dbReference type="PROSITE" id="PS50994">
    <property type="entry name" value="INTEGRASE"/>
    <property type="match status" value="1"/>
</dbReference>
<comment type="caution">
    <text evidence="5">The sequence shown here is derived from an EMBL/GenBank/DDBJ whole genome shotgun (WGS) entry which is preliminary data.</text>
</comment>
<dbReference type="InterPro" id="IPR036397">
    <property type="entry name" value="RNaseH_sf"/>
</dbReference>
<dbReference type="Gene3D" id="3.30.420.10">
    <property type="entry name" value="Ribonuclease H-like superfamily/Ribonuclease H"/>
    <property type="match status" value="1"/>
</dbReference>
<dbReference type="NCBIfam" id="NF033516">
    <property type="entry name" value="transpos_IS3"/>
    <property type="match status" value="1"/>
</dbReference>
<evidence type="ECO:0000256" key="3">
    <source>
        <dbReference type="SAM" id="MobiDB-lite"/>
    </source>
</evidence>
<dbReference type="InterPro" id="IPR010921">
    <property type="entry name" value="Trp_repressor/repl_initiator"/>
</dbReference>
<organism evidence="5 6">
    <name type="scientific">Lacrimispora amygdalina</name>
    <dbReference type="NCBI Taxonomy" id="253257"/>
    <lineage>
        <taxon>Bacteria</taxon>
        <taxon>Bacillati</taxon>
        <taxon>Bacillota</taxon>
        <taxon>Clostridia</taxon>
        <taxon>Lachnospirales</taxon>
        <taxon>Lachnospiraceae</taxon>
        <taxon>Lacrimispora</taxon>
    </lineage>
</organism>
<comment type="function">
    <text evidence="1">Involved in the transposition of the insertion sequence.</text>
</comment>
<dbReference type="Pfam" id="PF00665">
    <property type="entry name" value="rve"/>
    <property type="match status" value="1"/>
</dbReference>
<dbReference type="Pfam" id="PF01527">
    <property type="entry name" value="HTH_Tnp_1"/>
    <property type="match status" value="1"/>
</dbReference>